<keyword evidence="2" id="KW-1185">Reference proteome</keyword>
<evidence type="ECO:0000313" key="1">
    <source>
        <dbReference type="EMBL" id="MBB6032743.1"/>
    </source>
</evidence>
<protein>
    <recommendedName>
        <fullName evidence="3">Alkaline phosphatase family protein</fullName>
    </recommendedName>
</protein>
<dbReference type="Gene3D" id="3.40.720.10">
    <property type="entry name" value="Alkaline Phosphatase, subunit A"/>
    <property type="match status" value="1"/>
</dbReference>
<dbReference type="Proteomes" id="UP000548476">
    <property type="component" value="Unassembled WGS sequence"/>
</dbReference>
<proteinExistence type="predicted"/>
<dbReference type="Pfam" id="PF01663">
    <property type="entry name" value="Phosphodiest"/>
    <property type="match status" value="1"/>
</dbReference>
<sequence>MTELDTFPPRYGTGSLADILPSALAVLGVPGNPDALGLGEGPLSGVRRIAVLLVDGLGYRLLKYASAVAPTLADFTSGRIGALRPLTAGFPSTTPVSLVTLGTGMPPGAHGVVGFTLNIPDTERVLNHIRWNGDPDPMLWQPLDTRFQRAAADGVAVTVVSRPEYDGSGLTTSAFRGARYRGASGPDEIAAGMREALAEGDRSFVYGYIPDVDANGHYHGVDSPQWRSAVARVDRLLTMLADGLPADTALIVTADHGMIDVPDEARVDITAHPEMRRGVRLITGEPRVRYVHTLPGSAGDVGDTWRAVLGDRALVLTREEAIDTGWFGPVPPGNAARLGDLIAVCTGRNVILNVPEADMEATSLLRAYHGSITAAEMEIPLLTLRGTVTPPG</sequence>
<dbReference type="EMBL" id="JACHGT010000001">
    <property type="protein sequence ID" value="MBB6032743.1"/>
    <property type="molecule type" value="Genomic_DNA"/>
</dbReference>
<evidence type="ECO:0008006" key="3">
    <source>
        <dbReference type="Google" id="ProtNLM"/>
    </source>
</evidence>
<comment type="caution">
    <text evidence="1">The sequence shown here is derived from an EMBL/GenBank/DDBJ whole genome shotgun (WGS) entry which is preliminary data.</text>
</comment>
<name>A0A841FCK8_9ACTN</name>
<dbReference type="SUPFAM" id="SSF53649">
    <property type="entry name" value="Alkaline phosphatase-like"/>
    <property type="match status" value="1"/>
</dbReference>
<dbReference type="PANTHER" id="PTHR10151:SF120">
    <property type="entry name" value="BIS(5'-ADENOSYL)-TRIPHOSPHATASE"/>
    <property type="match status" value="1"/>
</dbReference>
<dbReference type="PANTHER" id="PTHR10151">
    <property type="entry name" value="ECTONUCLEOTIDE PYROPHOSPHATASE/PHOSPHODIESTERASE"/>
    <property type="match status" value="1"/>
</dbReference>
<dbReference type="RefSeq" id="WP_184785613.1">
    <property type="nucleotide sequence ID" value="NZ_BONT01000034.1"/>
</dbReference>
<dbReference type="AlphaFoldDB" id="A0A841FCK8"/>
<reference evidence="1 2" key="1">
    <citation type="submission" date="2020-08" db="EMBL/GenBank/DDBJ databases">
        <title>Genomic Encyclopedia of Type Strains, Phase IV (KMG-IV): sequencing the most valuable type-strain genomes for metagenomic binning, comparative biology and taxonomic classification.</title>
        <authorList>
            <person name="Goeker M."/>
        </authorList>
    </citation>
    <scope>NUCLEOTIDE SEQUENCE [LARGE SCALE GENOMIC DNA]</scope>
    <source>
        <strain evidence="1 2">YIM 65646</strain>
    </source>
</reference>
<dbReference type="InterPro" id="IPR017850">
    <property type="entry name" value="Alkaline_phosphatase_core_sf"/>
</dbReference>
<dbReference type="InterPro" id="IPR002591">
    <property type="entry name" value="Phosphodiest/P_Trfase"/>
</dbReference>
<dbReference type="GO" id="GO:0016787">
    <property type="term" value="F:hydrolase activity"/>
    <property type="evidence" value="ECO:0007669"/>
    <property type="project" value="UniProtKB-ARBA"/>
</dbReference>
<organism evidence="1 2">
    <name type="scientific">Phytomonospora endophytica</name>
    <dbReference type="NCBI Taxonomy" id="714109"/>
    <lineage>
        <taxon>Bacteria</taxon>
        <taxon>Bacillati</taxon>
        <taxon>Actinomycetota</taxon>
        <taxon>Actinomycetes</taxon>
        <taxon>Micromonosporales</taxon>
        <taxon>Micromonosporaceae</taxon>
        <taxon>Phytomonospora</taxon>
    </lineage>
</organism>
<evidence type="ECO:0000313" key="2">
    <source>
        <dbReference type="Proteomes" id="UP000548476"/>
    </source>
</evidence>
<accession>A0A841FCK8</accession>
<gene>
    <name evidence="1" type="ORF">HNR73_000585</name>
</gene>